<evidence type="ECO:0000313" key="1">
    <source>
        <dbReference type="EMBL" id="GEY91196.1"/>
    </source>
</evidence>
<organism evidence="1">
    <name type="scientific">Tanacetum cinerariifolium</name>
    <name type="common">Dalmatian daisy</name>
    <name type="synonym">Chrysanthemum cinerariifolium</name>
    <dbReference type="NCBI Taxonomy" id="118510"/>
    <lineage>
        <taxon>Eukaryota</taxon>
        <taxon>Viridiplantae</taxon>
        <taxon>Streptophyta</taxon>
        <taxon>Embryophyta</taxon>
        <taxon>Tracheophyta</taxon>
        <taxon>Spermatophyta</taxon>
        <taxon>Magnoliopsida</taxon>
        <taxon>eudicotyledons</taxon>
        <taxon>Gunneridae</taxon>
        <taxon>Pentapetalae</taxon>
        <taxon>asterids</taxon>
        <taxon>campanulids</taxon>
        <taxon>Asterales</taxon>
        <taxon>Asteraceae</taxon>
        <taxon>Asteroideae</taxon>
        <taxon>Anthemideae</taxon>
        <taxon>Anthemidinae</taxon>
        <taxon>Tanacetum</taxon>
    </lineage>
</organism>
<comment type="caution">
    <text evidence="1">The sequence shown here is derived from an EMBL/GenBank/DDBJ whole genome shotgun (WGS) entry which is preliminary data.</text>
</comment>
<reference evidence="1" key="1">
    <citation type="journal article" date="2019" name="Sci. Rep.">
        <title>Draft genome of Tanacetum cinerariifolium, the natural source of mosquito coil.</title>
        <authorList>
            <person name="Yamashiro T."/>
            <person name="Shiraishi A."/>
            <person name="Satake H."/>
            <person name="Nakayama K."/>
        </authorList>
    </citation>
    <scope>NUCLEOTIDE SEQUENCE</scope>
</reference>
<accession>A0A699HZV8</accession>
<name>A0A699HZV8_TANCI</name>
<sequence length="158" mass="17771">MFTPTFAKTHNLIAYLAKPTESEGFEQIIDILNGSSHYGINNHLSCYKSEVQLLKLGDMSHHKDIYDNPSLTKKVFANMKRIGTGFSGIVTLLFDNMLPSPSNDLLPGGKDSLKLKELMDLCTHLSNKVLELESKVIDIKSTYKERIEKLEGRVDVLE</sequence>
<proteinExistence type="predicted"/>
<gene>
    <name evidence="1" type="ORF">Tci_463170</name>
</gene>
<protein>
    <submittedName>
        <fullName evidence="1">Uncharacterized protein</fullName>
    </submittedName>
</protein>
<dbReference type="EMBL" id="BKCJ010221702">
    <property type="protein sequence ID" value="GEY91196.1"/>
    <property type="molecule type" value="Genomic_DNA"/>
</dbReference>
<dbReference type="AlphaFoldDB" id="A0A699HZV8"/>